<protein>
    <recommendedName>
        <fullName evidence="4">Transmembrane protein</fullName>
    </recommendedName>
</protein>
<evidence type="ECO:0000313" key="2">
    <source>
        <dbReference type="EMBL" id="KAI3930012.1"/>
    </source>
</evidence>
<evidence type="ECO:0000256" key="1">
    <source>
        <dbReference type="SAM" id="Phobius"/>
    </source>
</evidence>
<dbReference type="PANTHER" id="PTHR34781:SF2">
    <property type="entry name" value="TRANSMEMBRANE PROTEIN"/>
    <property type="match status" value="1"/>
</dbReference>
<dbReference type="PANTHER" id="PTHR34781">
    <property type="entry name" value="TRANSMEMBRANE PROTEIN"/>
    <property type="match status" value="1"/>
</dbReference>
<keyword evidence="3" id="KW-1185">Reference proteome</keyword>
<gene>
    <name evidence="2" type="ORF">MKW98_004166</name>
</gene>
<comment type="caution">
    <text evidence="2">The sequence shown here is derived from an EMBL/GenBank/DDBJ whole genome shotgun (WGS) entry which is preliminary data.</text>
</comment>
<feature type="transmembrane region" description="Helical" evidence="1">
    <location>
        <begin position="88"/>
        <end position="109"/>
    </location>
</feature>
<evidence type="ECO:0000313" key="3">
    <source>
        <dbReference type="Proteomes" id="UP001202328"/>
    </source>
</evidence>
<name>A0AAD4T110_9MAGN</name>
<sequence>MMNEEQDQQQSRVFSELSSLIHGILKYPSSCNSSSSSGPVVIEPIQSNRQVSAAGFASLLLGVSLALMLCGSVTFVIGFILMPWVLGIVLVFYLVGVVSALSNFGRAFLYPPPSPKQIPEWNIW</sequence>
<keyword evidence="1" id="KW-0472">Membrane</keyword>
<evidence type="ECO:0008006" key="4">
    <source>
        <dbReference type="Google" id="ProtNLM"/>
    </source>
</evidence>
<proteinExistence type="predicted"/>
<keyword evidence="1" id="KW-1133">Transmembrane helix</keyword>
<reference evidence="2" key="1">
    <citation type="submission" date="2022-04" db="EMBL/GenBank/DDBJ databases">
        <title>A functionally conserved STORR gene fusion in Papaver species that diverged 16.8 million years ago.</title>
        <authorList>
            <person name="Catania T."/>
        </authorList>
    </citation>
    <scope>NUCLEOTIDE SEQUENCE</scope>
    <source>
        <strain evidence="2">S-188037</strain>
    </source>
</reference>
<organism evidence="2 3">
    <name type="scientific">Papaver atlanticum</name>
    <dbReference type="NCBI Taxonomy" id="357466"/>
    <lineage>
        <taxon>Eukaryota</taxon>
        <taxon>Viridiplantae</taxon>
        <taxon>Streptophyta</taxon>
        <taxon>Embryophyta</taxon>
        <taxon>Tracheophyta</taxon>
        <taxon>Spermatophyta</taxon>
        <taxon>Magnoliopsida</taxon>
        <taxon>Ranunculales</taxon>
        <taxon>Papaveraceae</taxon>
        <taxon>Papaveroideae</taxon>
        <taxon>Papaver</taxon>
    </lineage>
</organism>
<dbReference type="AlphaFoldDB" id="A0AAD4T110"/>
<dbReference type="Proteomes" id="UP001202328">
    <property type="component" value="Unassembled WGS sequence"/>
</dbReference>
<feature type="transmembrane region" description="Helical" evidence="1">
    <location>
        <begin position="56"/>
        <end position="82"/>
    </location>
</feature>
<dbReference type="EMBL" id="JAJJMB010007553">
    <property type="protein sequence ID" value="KAI3930012.1"/>
    <property type="molecule type" value="Genomic_DNA"/>
</dbReference>
<keyword evidence="1" id="KW-0812">Transmembrane</keyword>
<accession>A0AAD4T110</accession>